<feature type="transmembrane region" description="Helical" evidence="1">
    <location>
        <begin position="47"/>
        <end position="67"/>
    </location>
</feature>
<evidence type="ECO:0000313" key="3">
    <source>
        <dbReference type="Proteomes" id="UP000218899"/>
    </source>
</evidence>
<keyword evidence="1" id="KW-0812">Transmembrane</keyword>
<dbReference type="KEGG" id="sva:SVA_3885"/>
<dbReference type="RefSeq" id="WP_096462725.1">
    <property type="nucleotide sequence ID" value="NZ_AP014936.1"/>
</dbReference>
<dbReference type="AlphaFoldDB" id="A0A1B4VA12"/>
<accession>A0A1B4VA12</accession>
<dbReference type="Proteomes" id="UP000218899">
    <property type="component" value="Chromosome"/>
</dbReference>
<feature type="transmembrane region" description="Helical" evidence="1">
    <location>
        <begin position="112"/>
        <end position="132"/>
    </location>
</feature>
<dbReference type="EMBL" id="AP014936">
    <property type="protein sequence ID" value="BAU50419.1"/>
    <property type="molecule type" value="Genomic_DNA"/>
</dbReference>
<proteinExistence type="predicted"/>
<keyword evidence="3" id="KW-1185">Reference proteome</keyword>
<feature type="transmembrane region" description="Helical" evidence="1">
    <location>
        <begin position="263"/>
        <end position="286"/>
    </location>
</feature>
<name>A0A1B4VA12_9GAMM</name>
<keyword evidence="1" id="KW-0472">Membrane</keyword>
<feature type="transmembrane region" description="Helical" evidence="1">
    <location>
        <begin position="237"/>
        <end position="257"/>
    </location>
</feature>
<feature type="transmembrane region" description="Helical" evidence="1">
    <location>
        <begin position="21"/>
        <end position="41"/>
    </location>
</feature>
<gene>
    <name evidence="2" type="ORF">SVA_3885</name>
</gene>
<evidence type="ECO:0008006" key="4">
    <source>
        <dbReference type="Google" id="ProtNLM"/>
    </source>
</evidence>
<dbReference type="OrthoDB" id="6401090at2"/>
<evidence type="ECO:0000256" key="1">
    <source>
        <dbReference type="SAM" id="Phobius"/>
    </source>
</evidence>
<reference evidence="2 3" key="1">
    <citation type="submission" date="2015-08" db="EMBL/GenBank/DDBJ databases">
        <title>Complete genome sequence of Sulfurifustis variabilis.</title>
        <authorList>
            <person name="Miura A."/>
            <person name="Kojima H."/>
            <person name="Fukui M."/>
        </authorList>
    </citation>
    <scope>NUCLEOTIDE SEQUENCE [LARGE SCALE GENOMIC DNA]</scope>
    <source>
        <strain evidence="3">skN76</strain>
    </source>
</reference>
<feature type="transmembrane region" description="Helical" evidence="1">
    <location>
        <begin position="88"/>
        <end position="106"/>
    </location>
</feature>
<organism evidence="2 3">
    <name type="scientific">Sulfurifustis variabilis</name>
    <dbReference type="NCBI Taxonomy" id="1675686"/>
    <lineage>
        <taxon>Bacteria</taxon>
        <taxon>Pseudomonadati</taxon>
        <taxon>Pseudomonadota</taxon>
        <taxon>Gammaproteobacteria</taxon>
        <taxon>Acidiferrobacterales</taxon>
        <taxon>Acidiferrobacteraceae</taxon>
        <taxon>Sulfurifustis</taxon>
    </lineage>
</organism>
<evidence type="ECO:0000313" key="2">
    <source>
        <dbReference type="EMBL" id="BAU50419.1"/>
    </source>
</evidence>
<sequence>MGASSETMMAQGRRRSDGRRALPVVLAVVAVAAALALRIPYRAGDDMGYTLGLAGGIAMLVLLLYPIAKRLRWLQRLLPLKHWFRGHMVLGIAGPVLILLHSRLHFGSINGTVAFAAMAIVALSGLVGRFLYAKIHHGLYGRRATLAEVKTRLGLSGESARSKLRFHPPLERRLVGLEERLLHVYERAPAVWRLMVVAVLVRLHYRHAKRELRSALRLQGARRGWDRRTLRRAYRHGKGLIAAYLGAIADVAQFGAYERLFSLWHVLHVPLMVILLFSGVVHVVAVHMY</sequence>
<keyword evidence="1" id="KW-1133">Transmembrane helix</keyword>
<protein>
    <recommendedName>
        <fullName evidence="4">Pyridine nucleotide-disulfide oxidoreductase</fullName>
    </recommendedName>
</protein>